<dbReference type="InterPro" id="IPR001849">
    <property type="entry name" value="PH_domain"/>
</dbReference>
<dbReference type="PANTHER" id="PTHR14336:SF8">
    <property type="entry name" value="PROTEIN OPY1"/>
    <property type="match status" value="1"/>
</dbReference>
<feature type="compositionally biased region" description="Acidic residues" evidence="1">
    <location>
        <begin position="86"/>
        <end position="96"/>
    </location>
</feature>
<feature type="compositionally biased region" description="Gly residues" evidence="1">
    <location>
        <begin position="106"/>
        <end position="115"/>
    </location>
</feature>
<dbReference type="PROSITE" id="PS50003">
    <property type="entry name" value="PH_DOMAIN"/>
    <property type="match status" value="2"/>
</dbReference>
<feature type="compositionally biased region" description="Polar residues" evidence="1">
    <location>
        <begin position="34"/>
        <end position="46"/>
    </location>
</feature>
<dbReference type="EMBL" id="KV425886">
    <property type="protein sequence ID" value="KZW02894.1"/>
    <property type="molecule type" value="Genomic_DNA"/>
</dbReference>
<feature type="region of interest" description="Disordered" evidence="1">
    <location>
        <begin position="1"/>
        <end position="53"/>
    </location>
</feature>
<dbReference type="FunFam" id="2.30.29.30:FF:000286">
    <property type="entry name" value="PH-protein kinase domain containing protein"/>
    <property type="match status" value="1"/>
</dbReference>
<dbReference type="AlphaFoldDB" id="A0A165PZY7"/>
<sequence>MATAISRSAPAPTPQEIQRKLSTSRPSKPPAPISTFSGAESDSDSVFSPDAPASAISMSLSSGTFFSPTAQAPLSAIVERRTASGEETDEDDDEEEGWRVATTKNGGNGKDGGQGGQVEIRKAGYLWKKGIRRKTWKKRWFVLRISHLAYYKSSAEYKLLRLLDLHEVHAVTTCALKRHEHTFGIVTPNRTFYLQAENEAELLDWVQALNDVRLALQSTASVISVPTTPGAASPPIAIPPPTTPRARAGSTSRQSPLTPSPPARLHMQNVTSSDSENEPSPTAMHAATTGAGSKAATISQAAQDPTKPVLSGYLMKCSQKRRNWRKRWFTLTGEKLVYTTSHMDTRPHRVIQLTQIVDALEVDVPFPGAKHGAYSPPPASVSPSGPSVHGFGFPQTQEEGDGASAHTFKVITPKRTLLLCAPSEEEEIQWMSAIRALIARRSGVSGPAPGEATVRKTGRRLSAGLAGVSEGGSGGGMA</sequence>
<accession>A0A165PZY7</accession>
<name>A0A165PZY7_EXIGL</name>
<dbReference type="InterPro" id="IPR051707">
    <property type="entry name" value="PI-Interact_SigTrans_Reg"/>
</dbReference>
<dbReference type="PANTHER" id="PTHR14336">
    <property type="entry name" value="TANDEM PH DOMAIN CONTAINING PROTEIN"/>
    <property type="match status" value="1"/>
</dbReference>
<evidence type="ECO:0000256" key="1">
    <source>
        <dbReference type="SAM" id="MobiDB-lite"/>
    </source>
</evidence>
<dbReference type="Gene3D" id="2.30.29.30">
    <property type="entry name" value="Pleckstrin-homology domain (PH domain)/Phosphotyrosine-binding domain (PTB)"/>
    <property type="match status" value="2"/>
</dbReference>
<keyword evidence="4" id="KW-1185">Reference proteome</keyword>
<evidence type="ECO:0000313" key="4">
    <source>
        <dbReference type="Proteomes" id="UP000077266"/>
    </source>
</evidence>
<feature type="region of interest" description="Disordered" evidence="1">
    <location>
        <begin position="81"/>
        <end position="115"/>
    </location>
</feature>
<feature type="compositionally biased region" description="Low complexity" evidence="1">
    <location>
        <begin position="226"/>
        <end position="235"/>
    </location>
</feature>
<dbReference type="OrthoDB" id="2157866at2759"/>
<dbReference type="Proteomes" id="UP000077266">
    <property type="component" value="Unassembled WGS sequence"/>
</dbReference>
<reference evidence="3 4" key="1">
    <citation type="journal article" date="2016" name="Mol. Biol. Evol.">
        <title>Comparative Genomics of Early-Diverging Mushroom-Forming Fungi Provides Insights into the Origins of Lignocellulose Decay Capabilities.</title>
        <authorList>
            <person name="Nagy L.G."/>
            <person name="Riley R."/>
            <person name="Tritt A."/>
            <person name="Adam C."/>
            <person name="Daum C."/>
            <person name="Floudas D."/>
            <person name="Sun H."/>
            <person name="Yadav J.S."/>
            <person name="Pangilinan J."/>
            <person name="Larsson K.H."/>
            <person name="Matsuura K."/>
            <person name="Barry K."/>
            <person name="Labutti K."/>
            <person name="Kuo R."/>
            <person name="Ohm R.A."/>
            <person name="Bhattacharya S.S."/>
            <person name="Shirouzu T."/>
            <person name="Yoshinaga Y."/>
            <person name="Martin F.M."/>
            <person name="Grigoriev I.V."/>
            <person name="Hibbett D.S."/>
        </authorList>
    </citation>
    <scope>NUCLEOTIDE SEQUENCE [LARGE SCALE GENOMIC DNA]</scope>
    <source>
        <strain evidence="3 4">HHB12029</strain>
    </source>
</reference>
<feature type="domain" description="PH" evidence="2">
    <location>
        <begin position="307"/>
        <end position="439"/>
    </location>
</feature>
<dbReference type="InterPro" id="IPR011993">
    <property type="entry name" value="PH-like_dom_sf"/>
</dbReference>
<dbReference type="SMART" id="SM00233">
    <property type="entry name" value="PH"/>
    <property type="match status" value="2"/>
</dbReference>
<feature type="compositionally biased region" description="Polar residues" evidence="1">
    <location>
        <begin position="268"/>
        <end position="280"/>
    </location>
</feature>
<evidence type="ECO:0000313" key="3">
    <source>
        <dbReference type="EMBL" id="KZW02894.1"/>
    </source>
</evidence>
<dbReference type="STRING" id="1314781.A0A165PZY7"/>
<protein>
    <submittedName>
        <fullName evidence="3">PH domain-like protein</fullName>
    </submittedName>
</protein>
<feature type="region of interest" description="Disordered" evidence="1">
    <location>
        <begin position="226"/>
        <end position="304"/>
    </location>
</feature>
<organism evidence="3 4">
    <name type="scientific">Exidia glandulosa HHB12029</name>
    <dbReference type="NCBI Taxonomy" id="1314781"/>
    <lineage>
        <taxon>Eukaryota</taxon>
        <taxon>Fungi</taxon>
        <taxon>Dikarya</taxon>
        <taxon>Basidiomycota</taxon>
        <taxon>Agaricomycotina</taxon>
        <taxon>Agaricomycetes</taxon>
        <taxon>Auriculariales</taxon>
        <taxon>Exidiaceae</taxon>
        <taxon>Exidia</taxon>
    </lineage>
</organism>
<evidence type="ECO:0000259" key="2">
    <source>
        <dbReference type="PROSITE" id="PS50003"/>
    </source>
</evidence>
<feature type="compositionally biased region" description="Low complexity" evidence="1">
    <location>
        <begin position="286"/>
        <end position="297"/>
    </location>
</feature>
<dbReference type="Pfam" id="PF00169">
    <property type="entry name" value="PH"/>
    <property type="match status" value="2"/>
</dbReference>
<feature type="domain" description="PH" evidence="2">
    <location>
        <begin position="119"/>
        <end position="214"/>
    </location>
</feature>
<dbReference type="SUPFAM" id="SSF50729">
    <property type="entry name" value="PH domain-like"/>
    <property type="match status" value="2"/>
</dbReference>
<gene>
    <name evidence="3" type="ORF">EXIGLDRAFT_636947</name>
</gene>
<proteinExistence type="predicted"/>
<dbReference type="InParanoid" id="A0A165PZY7"/>